<dbReference type="Gene3D" id="3.50.50.60">
    <property type="entry name" value="FAD/NAD(P)-binding domain"/>
    <property type="match status" value="1"/>
</dbReference>
<dbReference type="InterPro" id="IPR018168">
    <property type="entry name" value="Ubi_Hdrlase_CS"/>
</dbReference>
<name>A0AAV0LT66_9ROSI</name>
<dbReference type="SUPFAM" id="SSF51905">
    <property type="entry name" value="FAD/NAD(P)-binding domain"/>
    <property type="match status" value="1"/>
</dbReference>
<accession>A0AAV0LT66</accession>
<dbReference type="InterPro" id="IPR036188">
    <property type="entry name" value="FAD/NAD-bd_sf"/>
</dbReference>
<dbReference type="InterPro" id="IPR051205">
    <property type="entry name" value="UbiH/COQ6_monooxygenase"/>
</dbReference>
<dbReference type="GO" id="GO:0016123">
    <property type="term" value="P:xanthophyll biosynthetic process"/>
    <property type="evidence" value="ECO:0007669"/>
    <property type="project" value="TreeGrafter"/>
</dbReference>
<feature type="domain" description="FAD-binding" evidence="1">
    <location>
        <begin position="55"/>
        <end position="109"/>
    </location>
</feature>
<dbReference type="GO" id="GO:0005739">
    <property type="term" value="C:mitochondrion"/>
    <property type="evidence" value="ECO:0007669"/>
    <property type="project" value="TreeGrafter"/>
</dbReference>
<evidence type="ECO:0000259" key="1">
    <source>
        <dbReference type="Pfam" id="PF01494"/>
    </source>
</evidence>
<comment type="caution">
    <text evidence="2">The sequence shown here is derived from an EMBL/GenBank/DDBJ whole genome shotgun (WGS) entry which is preliminary data.</text>
</comment>
<dbReference type="PRINTS" id="PR00420">
    <property type="entry name" value="RNGMNOXGNASE"/>
</dbReference>
<sequence>MNPEQSSDLTAMNEDEFVKAVNHALDHGYGPHPKGNLTMSINESFEVPPKVVKLASKRAAFPLSLMHANDYIAKRIVLIGDAAHAVHPLAGQGVNLGFGDAFTLSRIIGEGVAVGTDIGEVRNGQMLCTVSSPFGCKGQEPVVSQG</sequence>
<dbReference type="PANTHER" id="PTHR43876:SF7">
    <property type="entry name" value="UBIQUINONE BIOSYNTHESIS MONOOXYGENASE COQ6, MITOCHONDRIAL"/>
    <property type="match status" value="1"/>
</dbReference>
<dbReference type="EMBL" id="CAMGYJ010000006">
    <property type="protein sequence ID" value="CAI0436770.1"/>
    <property type="molecule type" value="Genomic_DNA"/>
</dbReference>
<dbReference type="InterPro" id="IPR002938">
    <property type="entry name" value="FAD-bd"/>
</dbReference>
<keyword evidence="3" id="KW-1185">Reference proteome</keyword>
<evidence type="ECO:0000313" key="3">
    <source>
        <dbReference type="Proteomes" id="UP001154282"/>
    </source>
</evidence>
<dbReference type="PROSITE" id="PS01304">
    <property type="entry name" value="UBIH"/>
    <property type="match status" value="1"/>
</dbReference>
<evidence type="ECO:0000313" key="2">
    <source>
        <dbReference type="EMBL" id="CAI0436770.1"/>
    </source>
</evidence>
<dbReference type="AlphaFoldDB" id="A0AAV0LT66"/>
<dbReference type="GO" id="GO:0016120">
    <property type="term" value="P:carotene biosynthetic process"/>
    <property type="evidence" value="ECO:0007669"/>
    <property type="project" value="TreeGrafter"/>
</dbReference>
<dbReference type="Pfam" id="PF01494">
    <property type="entry name" value="FAD_binding_3"/>
    <property type="match status" value="1"/>
</dbReference>
<protein>
    <recommendedName>
        <fullName evidence="1">FAD-binding domain-containing protein</fullName>
    </recommendedName>
</protein>
<dbReference type="GO" id="GO:0071949">
    <property type="term" value="F:FAD binding"/>
    <property type="evidence" value="ECO:0007669"/>
    <property type="project" value="InterPro"/>
</dbReference>
<dbReference type="Proteomes" id="UP001154282">
    <property type="component" value="Unassembled WGS sequence"/>
</dbReference>
<organism evidence="2 3">
    <name type="scientific">Linum tenue</name>
    <dbReference type="NCBI Taxonomy" id="586396"/>
    <lineage>
        <taxon>Eukaryota</taxon>
        <taxon>Viridiplantae</taxon>
        <taxon>Streptophyta</taxon>
        <taxon>Embryophyta</taxon>
        <taxon>Tracheophyta</taxon>
        <taxon>Spermatophyta</taxon>
        <taxon>Magnoliopsida</taxon>
        <taxon>eudicotyledons</taxon>
        <taxon>Gunneridae</taxon>
        <taxon>Pentapetalae</taxon>
        <taxon>rosids</taxon>
        <taxon>fabids</taxon>
        <taxon>Malpighiales</taxon>
        <taxon>Linaceae</taxon>
        <taxon>Linum</taxon>
    </lineage>
</organism>
<proteinExistence type="predicted"/>
<reference evidence="2" key="1">
    <citation type="submission" date="2022-08" db="EMBL/GenBank/DDBJ databases">
        <authorList>
            <person name="Gutierrez-Valencia J."/>
        </authorList>
    </citation>
    <scope>NUCLEOTIDE SEQUENCE</scope>
</reference>
<gene>
    <name evidence="2" type="ORF">LITE_LOCUS25208</name>
</gene>
<dbReference type="PANTHER" id="PTHR43876">
    <property type="entry name" value="UBIQUINONE BIOSYNTHESIS MONOOXYGENASE COQ6, MITOCHONDRIAL"/>
    <property type="match status" value="1"/>
</dbReference>